<name>F2CU51_HORVV</name>
<organism evidence="1">
    <name type="scientific">Hordeum vulgare subsp. vulgare</name>
    <name type="common">Domesticated barley</name>
    <dbReference type="NCBI Taxonomy" id="112509"/>
    <lineage>
        <taxon>Eukaryota</taxon>
        <taxon>Viridiplantae</taxon>
        <taxon>Streptophyta</taxon>
        <taxon>Embryophyta</taxon>
        <taxon>Tracheophyta</taxon>
        <taxon>Spermatophyta</taxon>
        <taxon>Magnoliopsida</taxon>
        <taxon>Liliopsida</taxon>
        <taxon>Poales</taxon>
        <taxon>Poaceae</taxon>
        <taxon>BOP clade</taxon>
        <taxon>Pooideae</taxon>
        <taxon>Triticodae</taxon>
        <taxon>Triticeae</taxon>
        <taxon>Hordeinae</taxon>
        <taxon>Hordeum</taxon>
    </lineage>
</organism>
<dbReference type="EMBL" id="AK355153">
    <property type="protein sequence ID" value="BAJ86372.1"/>
    <property type="molecule type" value="mRNA"/>
</dbReference>
<dbReference type="AlphaFoldDB" id="F2CU51"/>
<accession>F2CU51</accession>
<protein>
    <submittedName>
        <fullName evidence="1">Predicted protein</fullName>
    </submittedName>
</protein>
<sequence>MRVISPELLGAVRRRLTLTGSVGGWPHRAQQWRRGLSGASFSGLRPRASVFASRCGDPLFPLFPLAFFFVRVAKSLLAEQVHDEVSE</sequence>
<evidence type="ECO:0000313" key="1">
    <source>
        <dbReference type="EMBL" id="BAJ86372.1"/>
    </source>
</evidence>
<reference evidence="1" key="1">
    <citation type="journal article" date="2011" name="Plant Physiol.">
        <title>Comprehensive sequence analysis of 24,783 barley full-length cDNAs derived from 12 clone libraries.</title>
        <authorList>
            <person name="Matsumoto T."/>
            <person name="Tanaka T."/>
            <person name="Sakai H."/>
            <person name="Amano N."/>
            <person name="Kanamori H."/>
            <person name="Kurita K."/>
            <person name="Kikuta A."/>
            <person name="Kamiya K."/>
            <person name="Yamamoto M."/>
            <person name="Ikawa H."/>
            <person name="Fujii N."/>
            <person name="Hori K."/>
            <person name="Itoh T."/>
            <person name="Sato K."/>
        </authorList>
    </citation>
    <scope>NUCLEOTIDE SEQUENCE</scope>
    <source>
        <tissue evidence="1">Shoot</tissue>
    </source>
</reference>
<proteinExistence type="evidence at transcript level"/>